<evidence type="ECO:0000256" key="4">
    <source>
        <dbReference type="PROSITE-ProRule" id="PRU00042"/>
    </source>
</evidence>
<sequence length="717" mass="80300">MNSRMPSPSPRLNVLSSQLEASTSLRLNSPGVKDSPAPMVVEAVESNRSVDVESHPNLSRIPDTGLVPHQHSAPTSHKSRDEKLSRIVLVPCKVFPGDTIDRRRKYVRTKQTLVPPEKSPEKLPEQPPENVNRIPRERRVRARPSIRKCYICDTCGKRFYHLSAIKSHIDVHVKKSAELTCKFWPLGRCSDFVYSDTSACNLHMLRHHFKLDNEMALSYGTLTMLWTDMGKCECGFFGSVETWLLHHVLTSENPCPLTKPAAPTILPPPITTINDTSKPLPNPTTSRDSYPPTNEAALKIIQDPKPPSPIQLTTRQRYQEVPAPTRSTTPSRHRQLPSLHPSTPLRDVQETSSPVSSMTSPHDQETPSAVPCQQPEPKDESEVKEASFPMTQRKPVVCQFAVLGKCHPKTQDYTRMNRYHMVNHHFAFDDPAMINARLNVKMKQPGTCECGYHDDVHSWLVYHVLPPVASCPLVTAAVDPEAPTSGNCTVCGRWCEDGLQLHVKSHRDDWHIECKFRTLGKCGLFAGETNAKVHMLTRHFLHDDLDEPWRAPLSQLYARSGRCECGYHGTGVAWLHDHVMASANPCPLTLVVPPPDRCSVCATKFHRHAKNHVKSLQGIQANPLNCVFLASGNCPFHLKSRQSFTLYVSHLLRHHFKFDSGAVCSRATLRSMLKQSGRCECGFAGLGEAWVYHHVLSRENPCPLVATVGTDEGQQPL</sequence>
<feature type="compositionally biased region" description="Basic and acidic residues" evidence="5">
    <location>
        <begin position="376"/>
        <end position="385"/>
    </location>
</feature>
<dbReference type="InterPro" id="IPR013087">
    <property type="entry name" value="Znf_C2H2_type"/>
</dbReference>
<dbReference type="VEuPathDB" id="FungiDB:DIURU_004273"/>
<dbReference type="GO" id="GO:0008270">
    <property type="term" value="F:zinc ion binding"/>
    <property type="evidence" value="ECO:0007669"/>
    <property type="project" value="UniProtKB-KW"/>
</dbReference>
<keyword evidence="1" id="KW-0479">Metal-binding</keyword>
<dbReference type="EMBL" id="SWFT01000122">
    <property type="protein sequence ID" value="KAA8899606.1"/>
    <property type="molecule type" value="Genomic_DNA"/>
</dbReference>
<feature type="region of interest" description="Disordered" evidence="5">
    <location>
        <begin position="110"/>
        <end position="130"/>
    </location>
</feature>
<dbReference type="PROSITE" id="PS50157">
    <property type="entry name" value="ZINC_FINGER_C2H2_2"/>
    <property type="match status" value="1"/>
</dbReference>
<dbReference type="FunFam" id="3.30.160.60:FF:000446">
    <property type="entry name" value="Zinc finger protein"/>
    <property type="match status" value="1"/>
</dbReference>
<dbReference type="SMART" id="SM00355">
    <property type="entry name" value="ZnF_C2H2"/>
    <property type="match status" value="3"/>
</dbReference>
<protein>
    <recommendedName>
        <fullName evidence="6">C2H2-type domain-containing protein</fullName>
    </recommendedName>
</protein>
<evidence type="ECO:0000313" key="8">
    <source>
        <dbReference type="Proteomes" id="UP000449547"/>
    </source>
</evidence>
<organism evidence="7 8">
    <name type="scientific">Diutina rugosa</name>
    <name type="common">Yeast</name>
    <name type="synonym">Candida rugosa</name>
    <dbReference type="NCBI Taxonomy" id="5481"/>
    <lineage>
        <taxon>Eukaryota</taxon>
        <taxon>Fungi</taxon>
        <taxon>Dikarya</taxon>
        <taxon>Ascomycota</taxon>
        <taxon>Saccharomycotina</taxon>
        <taxon>Pichiomycetes</taxon>
        <taxon>Debaryomycetaceae</taxon>
        <taxon>Diutina</taxon>
    </lineage>
</organism>
<evidence type="ECO:0000256" key="3">
    <source>
        <dbReference type="ARBA" id="ARBA00022833"/>
    </source>
</evidence>
<keyword evidence="2 4" id="KW-0863">Zinc-finger</keyword>
<evidence type="ECO:0000256" key="5">
    <source>
        <dbReference type="SAM" id="MobiDB-lite"/>
    </source>
</evidence>
<feature type="region of interest" description="Disordered" evidence="5">
    <location>
        <begin position="266"/>
        <end position="292"/>
    </location>
</feature>
<gene>
    <name evidence="7" type="ORF">DIURU_004273</name>
</gene>
<reference evidence="7 8" key="1">
    <citation type="submission" date="2019-07" db="EMBL/GenBank/DDBJ databases">
        <title>Genome assembly of two rare yeast pathogens: Diutina rugosa and Trichomonascus ciferrii.</title>
        <authorList>
            <person name="Mixao V."/>
            <person name="Saus E."/>
            <person name="Hansen A."/>
            <person name="Lass-Flor C."/>
            <person name="Gabaldon T."/>
        </authorList>
    </citation>
    <scope>NUCLEOTIDE SEQUENCE [LARGE SCALE GENOMIC DNA]</scope>
    <source>
        <strain evidence="7 8">CBS 613</strain>
    </source>
</reference>
<feature type="compositionally biased region" description="Polar residues" evidence="5">
    <location>
        <begin position="350"/>
        <end position="361"/>
    </location>
</feature>
<keyword evidence="3" id="KW-0862">Zinc</keyword>
<evidence type="ECO:0000259" key="6">
    <source>
        <dbReference type="PROSITE" id="PS50157"/>
    </source>
</evidence>
<dbReference type="InterPro" id="IPR036236">
    <property type="entry name" value="Znf_C2H2_sf"/>
</dbReference>
<feature type="region of interest" description="Disordered" evidence="5">
    <location>
        <begin position="47"/>
        <end position="82"/>
    </location>
</feature>
<feature type="compositionally biased region" description="Polar residues" evidence="5">
    <location>
        <begin position="274"/>
        <end position="292"/>
    </location>
</feature>
<evidence type="ECO:0000256" key="1">
    <source>
        <dbReference type="ARBA" id="ARBA00022723"/>
    </source>
</evidence>
<accession>A0A642UID1</accession>
<dbReference type="Proteomes" id="UP000449547">
    <property type="component" value="Unassembled WGS sequence"/>
</dbReference>
<dbReference type="RefSeq" id="XP_034011007.1">
    <property type="nucleotide sequence ID" value="XM_034157128.1"/>
</dbReference>
<dbReference type="AlphaFoldDB" id="A0A642UID1"/>
<keyword evidence="8" id="KW-1185">Reference proteome</keyword>
<dbReference type="GeneID" id="54782924"/>
<dbReference type="PROSITE" id="PS00028">
    <property type="entry name" value="ZINC_FINGER_C2H2_1"/>
    <property type="match status" value="1"/>
</dbReference>
<evidence type="ECO:0000256" key="2">
    <source>
        <dbReference type="ARBA" id="ARBA00022771"/>
    </source>
</evidence>
<evidence type="ECO:0000313" key="7">
    <source>
        <dbReference type="EMBL" id="KAA8899606.1"/>
    </source>
</evidence>
<comment type="caution">
    <text evidence="7">The sequence shown here is derived from an EMBL/GenBank/DDBJ whole genome shotgun (WGS) entry which is preliminary data.</text>
</comment>
<feature type="domain" description="C2H2-type" evidence="6">
    <location>
        <begin position="150"/>
        <end position="177"/>
    </location>
</feature>
<name>A0A642UID1_DIURU</name>
<proteinExistence type="predicted"/>
<dbReference type="SUPFAM" id="SSF57667">
    <property type="entry name" value="beta-beta-alpha zinc fingers"/>
    <property type="match status" value="1"/>
</dbReference>
<feature type="region of interest" description="Disordered" evidence="5">
    <location>
        <begin position="316"/>
        <end position="388"/>
    </location>
</feature>